<name>A0A2C9VST9_MANES</name>
<sequence length="694" mass="76321">MDSYEATKMVFSRIQGLDPENASKIMGYLLLQDHGDKEMIRLAFGPETLLHNLILQAKTHLGLASNTPSTPSTPSPPSPFNPTSRPNPLSISSSRITSNNGFDITNPSSPSSNSWPLMSPSSTSSLSYASIVNGTSNNHTSSSSLSSSMSLSNAFPYYNSSNTNNNSSNDLIDEYQLQDHFSFLNDSKADDLFDPRLELAMSPTTYGDTHLHRRSFSVPGMCFGSEDSNSGFGWKPCLYFARGFCKNGTSCRFLHGESADAAAIVGSPSKLNEFDQCQELLRSKVAAAQQQKLAAASQFMAGASFPYNKCMNFLLQQQNDTQRSAAAAALMMGDELHKFGRCRPERNDFSPMGLGGAMNPGSRQIYLTFPADSTFREEDVSNYFSIYGPVQDVRIPYQQKRMFGFVTFVYPETVKLILAKGNPHFVCDSRVLVKPYKEKGKVPDKKQLQHQQQQMERGEYSACSSPSGLESREAFDLHLGARMFQNTQEMLLRRKLEEQAELQQAIELHGRRLMNMQLLDLKNHNNHQYVHGLSTGSPIPSPTLSRTTNSQNLIFPPDDIDQEVPQENGGNPDAAASRNAVPEAEQEVNPATKHSNGNSNSSICSTDEKTNTEEIDLHESLEHILPDNLFTSPKKSSGDHTVFSAAALEVDETSTSSSNNNPIMPTSSTLNIGSLKSCFLQMPRISSGHGTIGM</sequence>
<keyword evidence="12" id="KW-1185">Reference proteome</keyword>
<dbReference type="InterPro" id="IPR000504">
    <property type="entry name" value="RRM_dom"/>
</dbReference>
<evidence type="ECO:0000259" key="10">
    <source>
        <dbReference type="PROSITE" id="PS50103"/>
    </source>
</evidence>
<dbReference type="Proteomes" id="UP000091857">
    <property type="component" value="Chromosome 6"/>
</dbReference>
<keyword evidence="3 7" id="KW-0862">Zinc</keyword>
<dbReference type="PANTHER" id="PTHR24009:SF11">
    <property type="entry name" value="ZINC FINGER CCCH DOMAIN-CONTAINING PROTEIN 53-LIKE"/>
    <property type="match status" value="1"/>
</dbReference>
<dbReference type="PROSITE" id="PS50103">
    <property type="entry name" value="ZF_C3H1"/>
    <property type="match status" value="1"/>
</dbReference>
<evidence type="ECO:0000313" key="11">
    <source>
        <dbReference type="EMBL" id="OAY48493.1"/>
    </source>
</evidence>
<feature type="compositionally biased region" description="Pro residues" evidence="8">
    <location>
        <begin position="71"/>
        <end position="80"/>
    </location>
</feature>
<dbReference type="Gene3D" id="4.10.1000.10">
    <property type="entry name" value="Zinc finger, CCCH-type"/>
    <property type="match status" value="1"/>
</dbReference>
<dbReference type="GO" id="GO:0003677">
    <property type="term" value="F:DNA binding"/>
    <property type="evidence" value="ECO:0007669"/>
    <property type="project" value="UniProtKB-KW"/>
</dbReference>
<dbReference type="OMA" id="GMEPLEC"/>
<gene>
    <name evidence="11" type="ORF">MANES_06G162000v8</name>
</gene>
<dbReference type="InterPro" id="IPR034365">
    <property type="entry name" value="AtC3H46-like_RRM"/>
</dbReference>
<dbReference type="CDD" id="cd12458">
    <property type="entry name" value="RRM_AtC3H46_like"/>
    <property type="match status" value="1"/>
</dbReference>
<dbReference type="OrthoDB" id="1897736at2759"/>
<reference evidence="12" key="1">
    <citation type="journal article" date="2016" name="Nat. Biotechnol.">
        <title>Sequencing wild and cultivated cassava and related species reveals extensive interspecific hybridization and genetic diversity.</title>
        <authorList>
            <person name="Bredeson J.V."/>
            <person name="Lyons J.B."/>
            <person name="Prochnik S.E."/>
            <person name="Wu G.A."/>
            <person name="Ha C.M."/>
            <person name="Edsinger-Gonzales E."/>
            <person name="Grimwood J."/>
            <person name="Schmutz J."/>
            <person name="Rabbi I.Y."/>
            <person name="Egesi C."/>
            <person name="Nauluvula P."/>
            <person name="Lebot V."/>
            <person name="Ndunguru J."/>
            <person name="Mkamilo G."/>
            <person name="Bart R.S."/>
            <person name="Setter T.L."/>
            <person name="Gleadow R.M."/>
            <person name="Kulakow P."/>
            <person name="Ferguson M.E."/>
            <person name="Rounsley S."/>
            <person name="Rokhsar D.S."/>
        </authorList>
    </citation>
    <scope>NUCLEOTIDE SEQUENCE [LARGE SCALE GENOMIC DNA]</scope>
    <source>
        <strain evidence="12">cv. AM560-2</strain>
    </source>
</reference>
<evidence type="ECO:0000256" key="1">
    <source>
        <dbReference type="ARBA" id="ARBA00022723"/>
    </source>
</evidence>
<dbReference type="PANTHER" id="PTHR24009">
    <property type="entry name" value="RNA-BINDING (RRM/RBD/RNP MOTIFS)"/>
    <property type="match status" value="1"/>
</dbReference>
<feature type="compositionally biased region" description="Polar residues" evidence="8">
    <location>
        <begin position="592"/>
        <end position="605"/>
    </location>
</feature>
<evidence type="ECO:0000259" key="9">
    <source>
        <dbReference type="PROSITE" id="PS50102"/>
    </source>
</evidence>
<feature type="compositionally biased region" description="Low complexity" evidence="8">
    <location>
        <begin position="105"/>
        <end position="117"/>
    </location>
</feature>
<dbReference type="GO" id="GO:0008270">
    <property type="term" value="F:zinc ion binding"/>
    <property type="evidence" value="ECO:0007669"/>
    <property type="project" value="UniProtKB-KW"/>
</dbReference>
<dbReference type="InterPro" id="IPR000571">
    <property type="entry name" value="Znf_CCCH"/>
</dbReference>
<evidence type="ECO:0000256" key="5">
    <source>
        <dbReference type="ARBA" id="ARBA00023125"/>
    </source>
</evidence>
<dbReference type="InterPro" id="IPR036855">
    <property type="entry name" value="Znf_CCCH_sf"/>
</dbReference>
<feature type="zinc finger region" description="C3H1-type" evidence="7">
    <location>
        <begin position="231"/>
        <end position="258"/>
    </location>
</feature>
<proteinExistence type="predicted"/>
<dbReference type="SUPFAM" id="SSF54928">
    <property type="entry name" value="RNA-binding domain, RBD"/>
    <property type="match status" value="1"/>
</dbReference>
<evidence type="ECO:0000256" key="8">
    <source>
        <dbReference type="SAM" id="MobiDB-lite"/>
    </source>
</evidence>
<evidence type="ECO:0000256" key="4">
    <source>
        <dbReference type="ARBA" id="ARBA00022884"/>
    </source>
</evidence>
<comment type="caution">
    <text evidence="11">The sequence shown here is derived from an EMBL/GenBank/DDBJ whole genome shotgun (WGS) entry which is preliminary data.</text>
</comment>
<dbReference type="AlphaFoldDB" id="A0A2C9VST9"/>
<dbReference type="Gramene" id="Manes.06G162000.1.v8.1">
    <property type="protein sequence ID" value="Manes.06G162000.1.v8.1.CDS"/>
    <property type="gene ID" value="Manes.06G162000.v8.1"/>
</dbReference>
<evidence type="ECO:0000256" key="7">
    <source>
        <dbReference type="PROSITE-ProRule" id="PRU00723"/>
    </source>
</evidence>
<accession>A0A2C9VST9</accession>
<dbReference type="InterPro" id="IPR012677">
    <property type="entry name" value="Nucleotide-bd_a/b_plait_sf"/>
</dbReference>
<dbReference type="EMBL" id="CM004392">
    <property type="protein sequence ID" value="OAY48493.1"/>
    <property type="molecule type" value="Genomic_DNA"/>
</dbReference>
<dbReference type="STRING" id="3983.A0A2C9VST9"/>
<organism evidence="11 12">
    <name type="scientific">Manihot esculenta</name>
    <name type="common">Cassava</name>
    <name type="synonym">Jatropha manihot</name>
    <dbReference type="NCBI Taxonomy" id="3983"/>
    <lineage>
        <taxon>Eukaryota</taxon>
        <taxon>Viridiplantae</taxon>
        <taxon>Streptophyta</taxon>
        <taxon>Embryophyta</taxon>
        <taxon>Tracheophyta</taxon>
        <taxon>Spermatophyta</taxon>
        <taxon>Magnoliopsida</taxon>
        <taxon>eudicotyledons</taxon>
        <taxon>Gunneridae</taxon>
        <taxon>Pentapetalae</taxon>
        <taxon>rosids</taxon>
        <taxon>fabids</taxon>
        <taxon>Malpighiales</taxon>
        <taxon>Euphorbiaceae</taxon>
        <taxon>Crotonoideae</taxon>
        <taxon>Manihoteae</taxon>
        <taxon>Manihot</taxon>
    </lineage>
</organism>
<feature type="domain" description="C3H1-type" evidence="10">
    <location>
        <begin position="231"/>
        <end position="258"/>
    </location>
</feature>
<feature type="compositionally biased region" description="Polar residues" evidence="8">
    <location>
        <begin position="535"/>
        <end position="553"/>
    </location>
</feature>
<dbReference type="Pfam" id="PF00642">
    <property type="entry name" value="zf-CCCH"/>
    <property type="match status" value="1"/>
</dbReference>
<dbReference type="InterPro" id="IPR035979">
    <property type="entry name" value="RBD_domain_sf"/>
</dbReference>
<feature type="region of interest" description="Disordered" evidence="8">
    <location>
        <begin position="535"/>
        <end position="609"/>
    </location>
</feature>
<dbReference type="Gene3D" id="3.30.70.330">
    <property type="match status" value="1"/>
</dbReference>
<dbReference type="SMART" id="SM00360">
    <property type="entry name" value="RRM"/>
    <property type="match status" value="1"/>
</dbReference>
<keyword evidence="4 6" id="KW-0694">RNA-binding</keyword>
<dbReference type="InterPro" id="IPR056276">
    <property type="entry name" value="AtC3H46-like_PABC-like"/>
</dbReference>
<evidence type="ECO:0000256" key="2">
    <source>
        <dbReference type="ARBA" id="ARBA00022771"/>
    </source>
</evidence>
<feature type="compositionally biased region" description="Polar residues" evidence="8">
    <location>
        <begin position="89"/>
        <end position="103"/>
    </location>
</feature>
<dbReference type="Pfam" id="PF23182">
    <property type="entry name" value="PABC_AtC3H46"/>
    <property type="match status" value="1"/>
</dbReference>
<evidence type="ECO:0008006" key="13">
    <source>
        <dbReference type="Google" id="ProtNLM"/>
    </source>
</evidence>
<keyword evidence="1 7" id="KW-0479">Metal-binding</keyword>
<dbReference type="PROSITE" id="PS50102">
    <property type="entry name" value="RRM"/>
    <property type="match status" value="1"/>
</dbReference>
<dbReference type="FunFam" id="3.30.70.330:FF:000678">
    <property type="entry name" value="zinc finger CCCH domain-containing protein 53-like isoform X2"/>
    <property type="match status" value="1"/>
</dbReference>
<dbReference type="Pfam" id="PF00076">
    <property type="entry name" value="RRM_1"/>
    <property type="match status" value="1"/>
</dbReference>
<feature type="domain" description="RRM" evidence="9">
    <location>
        <begin position="363"/>
        <end position="439"/>
    </location>
</feature>
<protein>
    <recommendedName>
        <fullName evidence="13">C3H1-type domain-containing protein</fullName>
    </recommendedName>
</protein>
<dbReference type="SMART" id="SM00356">
    <property type="entry name" value="ZnF_C3H1"/>
    <property type="match status" value="1"/>
</dbReference>
<evidence type="ECO:0000313" key="12">
    <source>
        <dbReference type="Proteomes" id="UP000091857"/>
    </source>
</evidence>
<evidence type="ECO:0000256" key="3">
    <source>
        <dbReference type="ARBA" id="ARBA00022833"/>
    </source>
</evidence>
<dbReference type="SUPFAM" id="SSF90229">
    <property type="entry name" value="CCCH zinc finger"/>
    <property type="match status" value="1"/>
</dbReference>
<feature type="region of interest" description="Disordered" evidence="8">
    <location>
        <begin position="64"/>
        <end position="117"/>
    </location>
</feature>
<evidence type="ECO:0000256" key="6">
    <source>
        <dbReference type="PROSITE-ProRule" id="PRU00176"/>
    </source>
</evidence>
<dbReference type="GO" id="GO:0003723">
    <property type="term" value="F:RNA binding"/>
    <property type="evidence" value="ECO:0007669"/>
    <property type="project" value="UniProtKB-UniRule"/>
</dbReference>
<keyword evidence="2 7" id="KW-0863">Zinc-finger</keyword>
<keyword evidence="5" id="KW-0238">DNA-binding</keyword>